<dbReference type="RefSeq" id="WP_072304908.1">
    <property type="nucleotide sequence ID" value="NZ_CBDUMO010000008.1"/>
</dbReference>
<evidence type="ECO:0000313" key="3">
    <source>
        <dbReference type="Proteomes" id="UP000183257"/>
    </source>
</evidence>
<dbReference type="SUPFAM" id="SSF51735">
    <property type="entry name" value="NAD(P)-binding Rossmann-fold domains"/>
    <property type="match status" value="1"/>
</dbReference>
<dbReference type="Gene3D" id="3.40.50.720">
    <property type="entry name" value="NAD(P)-binding Rossmann-like Domain"/>
    <property type="match status" value="1"/>
</dbReference>
<protein>
    <recommendedName>
        <fullName evidence="1">CoA-binding domain-containing protein</fullName>
    </recommendedName>
</protein>
<gene>
    <name evidence="2" type="ORF">SAMN05660313_03300</name>
</gene>
<dbReference type="InterPro" id="IPR003781">
    <property type="entry name" value="CoA-bd"/>
</dbReference>
<sequence length="119" mass="13631">MSKTLVFGASLNPNRYSYLAVKKLLEKKITTVAFGKNLGTILQLQIKDNLTDFQNINTVTLYLNPSRQVEYYNSIVKLQPKRVIFNPGTENPEFYKILKKNNIEVLEACTLVLLATNQY</sequence>
<evidence type="ECO:0000259" key="1">
    <source>
        <dbReference type="Pfam" id="PF13380"/>
    </source>
</evidence>
<feature type="domain" description="CoA-binding" evidence="1">
    <location>
        <begin position="3"/>
        <end position="114"/>
    </location>
</feature>
<proteinExistence type="predicted"/>
<keyword evidence="3" id="KW-1185">Reference proteome</keyword>
<reference evidence="3" key="1">
    <citation type="submission" date="2016-11" db="EMBL/GenBank/DDBJ databases">
        <authorList>
            <person name="Varghese N."/>
            <person name="Submissions S."/>
        </authorList>
    </citation>
    <scope>NUCLEOTIDE SEQUENCE [LARGE SCALE GENOMIC DNA]</scope>
    <source>
        <strain evidence="3">DSM 24786</strain>
    </source>
</reference>
<dbReference type="Pfam" id="PF13380">
    <property type="entry name" value="CoA_binding_2"/>
    <property type="match status" value="1"/>
</dbReference>
<dbReference type="InterPro" id="IPR036291">
    <property type="entry name" value="NAD(P)-bd_dom_sf"/>
</dbReference>
<name>A0A1K1R579_9FLAO</name>
<dbReference type="OrthoDB" id="708726at2"/>
<evidence type="ECO:0000313" key="2">
    <source>
        <dbReference type="EMBL" id="SFW67303.1"/>
    </source>
</evidence>
<dbReference type="EMBL" id="FPIY01000007">
    <property type="protein sequence ID" value="SFW67303.1"/>
    <property type="molecule type" value="Genomic_DNA"/>
</dbReference>
<accession>A0A1K1R579</accession>
<dbReference type="Proteomes" id="UP000183257">
    <property type="component" value="Unassembled WGS sequence"/>
</dbReference>
<dbReference type="AlphaFoldDB" id="A0A1K1R579"/>
<dbReference type="STRING" id="76595.SAMN05660313_03300"/>
<organism evidence="2 3">
    <name type="scientific">Cellulophaga fucicola</name>
    <dbReference type="NCBI Taxonomy" id="76595"/>
    <lineage>
        <taxon>Bacteria</taxon>
        <taxon>Pseudomonadati</taxon>
        <taxon>Bacteroidota</taxon>
        <taxon>Flavobacteriia</taxon>
        <taxon>Flavobacteriales</taxon>
        <taxon>Flavobacteriaceae</taxon>
        <taxon>Cellulophaga</taxon>
    </lineage>
</organism>